<evidence type="ECO:0000313" key="1">
    <source>
        <dbReference type="EMBL" id="GME75798.1"/>
    </source>
</evidence>
<evidence type="ECO:0000313" key="2">
    <source>
        <dbReference type="Proteomes" id="UP001165064"/>
    </source>
</evidence>
<dbReference type="EMBL" id="BSXS01001319">
    <property type="protein sequence ID" value="GME75798.1"/>
    <property type="molecule type" value="Genomic_DNA"/>
</dbReference>
<gene>
    <name evidence="1" type="ORF">Amon02_000231400</name>
</gene>
<accession>A0ACB5SX48</accession>
<reference evidence="1" key="1">
    <citation type="submission" date="2023-04" db="EMBL/GenBank/DDBJ databases">
        <title>Ambrosiozyma monospora NBRC 10751.</title>
        <authorList>
            <person name="Ichikawa N."/>
            <person name="Sato H."/>
            <person name="Tonouchi N."/>
        </authorList>
    </citation>
    <scope>NUCLEOTIDE SEQUENCE</scope>
    <source>
        <strain evidence="1">NBRC 10751</strain>
    </source>
</reference>
<dbReference type="Proteomes" id="UP001165064">
    <property type="component" value="Unassembled WGS sequence"/>
</dbReference>
<proteinExistence type="predicted"/>
<sequence>MATNLKPPKTTSVIPPIPNAKFLRNEVNLLLNELIKIKSQEDEDGAAADNTDNMPSEVNWNFKVMINRIKNGSGLLLLNYYYNQLLRLRQAEDKKKINVIMFSLSSLLLARQQYLTLFNMLTQFLDDPKSDSKDQGESESFKQLRSNCYLIIALAGLLMLFKDNSSVDENSIYFKDIKSNFKKVNKQSLDQLIDVLSKVAPIHTTNLSKSNTTTTLKVSNLNDLGEVIKLVQELRITGRIACSLCAEFEMGLLFKQKENDETVESFDDALDVTGNEWKKTINNYYAYE</sequence>
<keyword evidence="2" id="KW-1185">Reference proteome</keyword>
<name>A0ACB5SX48_AMBMO</name>
<organism evidence="1 2">
    <name type="scientific">Ambrosiozyma monospora</name>
    <name type="common">Yeast</name>
    <name type="synonym">Endomycopsis monosporus</name>
    <dbReference type="NCBI Taxonomy" id="43982"/>
    <lineage>
        <taxon>Eukaryota</taxon>
        <taxon>Fungi</taxon>
        <taxon>Dikarya</taxon>
        <taxon>Ascomycota</taxon>
        <taxon>Saccharomycotina</taxon>
        <taxon>Pichiomycetes</taxon>
        <taxon>Pichiales</taxon>
        <taxon>Pichiaceae</taxon>
        <taxon>Ambrosiozyma</taxon>
    </lineage>
</organism>
<comment type="caution">
    <text evidence="1">The sequence shown here is derived from an EMBL/GenBank/DDBJ whole genome shotgun (WGS) entry which is preliminary data.</text>
</comment>
<protein>
    <submittedName>
        <fullName evidence="1">Unnamed protein product</fullName>
    </submittedName>
</protein>